<reference evidence="3 4" key="1">
    <citation type="submission" date="2016-12" db="EMBL/GenBank/DDBJ databases">
        <title>Isolation and genomic insights into novel planktonic Zetaproteobacteria from stratified waters of the Chesapeake Bay.</title>
        <authorList>
            <person name="McAllister S.M."/>
            <person name="Kato S."/>
            <person name="Chan C.S."/>
            <person name="Chiu B.K."/>
            <person name="Field E.K."/>
        </authorList>
    </citation>
    <scope>NUCLEOTIDE SEQUENCE [LARGE SCALE GENOMIC DNA]</scope>
    <source>
        <strain evidence="3 4">CP-5</strain>
    </source>
</reference>
<protein>
    <submittedName>
        <fullName evidence="3">GreA/GreB family elongation factor</fullName>
    </submittedName>
</protein>
<dbReference type="RefSeq" id="WP_100276970.1">
    <property type="nucleotide sequence ID" value="NZ_CP018799.1"/>
</dbReference>
<accession>A0A2K8KW08</accession>
<keyword evidence="3" id="KW-0648">Protein biosynthesis</keyword>
<sequence>MKIDKSEILALMIEQLRADLATLEQAVAIARDTATHSDCLGSSKYETMGLEASYLAQGQGTRLLEVERSLEYFKRLTLVEPSSPVISLSSLVLLNNVEGECQLLWLAPEAGGLKIQYGELIITVITPRSPLGRALIGKAEGDGFEITIAGKDRSYEVSAVC</sequence>
<evidence type="ECO:0000313" key="3">
    <source>
        <dbReference type="EMBL" id="ATX79028.1"/>
    </source>
</evidence>
<dbReference type="OrthoDB" id="5293337at2"/>
<dbReference type="EMBL" id="CP018799">
    <property type="protein sequence ID" value="ATX79028.1"/>
    <property type="molecule type" value="Genomic_DNA"/>
</dbReference>
<proteinExistence type="predicted"/>
<evidence type="ECO:0000259" key="2">
    <source>
        <dbReference type="Pfam" id="PF01272"/>
    </source>
</evidence>
<dbReference type="InterPro" id="IPR036953">
    <property type="entry name" value="GreA/GreB_C_sf"/>
</dbReference>
<keyword evidence="3" id="KW-0251">Elongation factor</keyword>
<dbReference type="GO" id="GO:0032784">
    <property type="term" value="P:regulation of DNA-templated transcription elongation"/>
    <property type="evidence" value="ECO:0007669"/>
    <property type="project" value="InterPro"/>
</dbReference>
<dbReference type="GO" id="GO:0003746">
    <property type="term" value="F:translation elongation factor activity"/>
    <property type="evidence" value="ECO:0007669"/>
    <property type="project" value="UniProtKB-KW"/>
</dbReference>
<keyword evidence="1" id="KW-0175">Coiled coil</keyword>
<dbReference type="Proteomes" id="UP000231701">
    <property type="component" value="Chromosome"/>
</dbReference>
<dbReference type="GO" id="GO:0003677">
    <property type="term" value="F:DNA binding"/>
    <property type="evidence" value="ECO:0007669"/>
    <property type="project" value="InterPro"/>
</dbReference>
<dbReference type="AlphaFoldDB" id="A0A2K8KW08"/>
<dbReference type="Gene3D" id="3.10.50.30">
    <property type="entry name" value="Transcription elongation factor, GreA/GreB, C-terminal domain"/>
    <property type="match status" value="1"/>
</dbReference>
<feature type="domain" description="Transcription elongation factor GreA/GreB C-terminal" evidence="2">
    <location>
        <begin position="124"/>
        <end position="160"/>
    </location>
</feature>
<evidence type="ECO:0000313" key="4">
    <source>
        <dbReference type="Proteomes" id="UP000231701"/>
    </source>
</evidence>
<dbReference type="Pfam" id="PF01272">
    <property type="entry name" value="GreA_GreB"/>
    <property type="match status" value="1"/>
</dbReference>
<name>A0A2K8KW08_MARES</name>
<organism evidence="3 4">
    <name type="scientific">Mariprofundus aestuarium</name>
    <dbReference type="NCBI Taxonomy" id="1921086"/>
    <lineage>
        <taxon>Bacteria</taxon>
        <taxon>Pseudomonadati</taxon>
        <taxon>Pseudomonadota</taxon>
        <taxon>Candidatius Mariprofundia</taxon>
        <taxon>Mariprofundales</taxon>
        <taxon>Mariprofundaceae</taxon>
        <taxon>Mariprofundus</taxon>
    </lineage>
</organism>
<keyword evidence="4" id="KW-1185">Reference proteome</keyword>
<dbReference type="KEGG" id="maes:Ga0123461_0593"/>
<gene>
    <name evidence="3" type="ORF">Ga0123461_0593</name>
</gene>
<evidence type="ECO:0000256" key="1">
    <source>
        <dbReference type="SAM" id="Coils"/>
    </source>
</evidence>
<feature type="coiled-coil region" evidence="1">
    <location>
        <begin position="6"/>
        <end position="33"/>
    </location>
</feature>
<dbReference type="SUPFAM" id="SSF54534">
    <property type="entry name" value="FKBP-like"/>
    <property type="match status" value="1"/>
</dbReference>
<dbReference type="InterPro" id="IPR001437">
    <property type="entry name" value="Tscrpt_elong_fac_GreA/B_C"/>
</dbReference>